<dbReference type="Proteomes" id="UP001208570">
    <property type="component" value="Unassembled WGS sequence"/>
</dbReference>
<reference evidence="1" key="1">
    <citation type="journal article" date="2023" name="Mol. Biol. Evol.">
        <title>Third-Generation Sequencing Reveals the Adaptive Role of the Epigenome in Three Deep-Sea Polychaetes.</title>
        <authorList>
            <person name="Perez M."/>
            <person name="Aroh O."/>
            <person name="Sun Y."/>
            <person name="Lan Y."/>
            <person name="Juniper S.K."/>
            <person name="Young C.R."/>
            <person name="Angers B."/>
            <person name="Qian P.Y."/>
        </authorList>
    </citation>
    <scope>NUCLEOTIDE SEQUENCE</scope>
    <source>
        <strain evidence="1">P08H-3</strain>
    </source>
</reference>
<protein>
    <submittedName>
        <fullName evidence="1">Uncharacterized protein</fullName>
    </submittedName>
</protein>
<dbReference type="AlphaFoldDB" id="A0AAD9NCF2"/>
<gene>
    <name evidence="1" type="ORF">LSH36_54g10012</name>
</gene>
<evidence type="ECO:0000313" key="1">
    <source>
        <dbReference type="EMBL" id="KAK2165172.1"/>
    </source>
</evidence>
<evidence type="ECO:0000313" key="2">
    <source>
        <dbReference type="Proteomes" id="UP001208570"/>
    </source>
</evidence>
<comment type="caution">
    <text evidence="1">The sequence shown here is derived from an EMBL/GenBank/DDBJ whole genome shotgun (WGS) entry which is preliminary data.</text>
</comment>
<sequence>ADASTGSKRKSFRYLNDAKIKVSSDQVHLLQLFFHDQSSWQLSVELDTSAHINRQVS</sequence>
<name>A0AAD9NCF2_9ANNE</name>
<accession>A0AAD9NCF2</accession>
<keyword evidence="2" id="KW-1185">Reference proteome</keyword>
<feature type="non-terminal residue" evidence="1">
    <location>
        <position position="57"/>
    </location>
</feature>
<dbReference type="EMBL" id="JAODUP010000054">
    <property type="protein sequence ID" value="KAK2165172.1"/>
    <property type="molecule type" value="Genomic_DNA"/>
</dbReference>
<organism evidence="1 2">
    <name type="scientific">Paralvinella palmiformis</name>
    <dbReference type="NCBI Taxonomy" id="53620"/>
    <lineage>
        <taxon>Eukaryota</taxon>
        <taxon>Metazoa</taxon>
        <taxon>Spiralia</taxon>
        <taxon>Lophotrochozoa</taxon>
        <taxon>Annelida</taxon>
        <taxon>Polychaeta</taxon>
        <taxon>Sedentaria</taxon>
        <taxon>Canalipalpata</taxon>
        <taxon>Terebellida</taxon>
        <taxon>Terebelliformia</taxon>
        <taxon>Alvinellidae</taxon>
        <taxon>Paralvinella</taxon>
    </lineage>
</organism>
<proteinExistence type="predicted"/>